<accession>A0A1Y1IKI9</accession>
<reference evidence="2 3" key="1">
    <citation type="journal article" date="2014" name="Nat. Commun.">
        <title>Klebsormidium flaccidum genome reveals primary factors for plant terrestrial adaptation.</title>
        <authorList>
            <person name="Hori K."/>
            <person name="Maruyama F."/>
            <person name="Fujisawa T."/>
            <person name="Togashi T."/>
            <person name="Yamamoto N."/>
            <person name="Seo M."/>
            <person name="Sato S."/>
            <person name="Yamada T."/>
            <person name="Mori H."/>
            <person name="Tajima N."/>
            <person name="Moriyama T."/>
            <person name="Ikeuchi M."/>
            <person name="Watanabe M."/>
            <person name="Wada H."/>
            <person name="Kobayashi K."/>
            <person name="Saito M."/>
            <person name="Masuda T."/>
            <person name="Sasaki-Sekimoto Y."/>
            <person name="Mashiguchi K."/>
            <person name="Awai K."/>
            <person name="Shimojima M."/>
            <person name="Masuda S."/>
            <person name="Iwai M."/>
            <person name="Nobusawa T."/>
            <person name="Narise T."/>
            <person name="Kondo S."/>
            <person name="Saito H."/>
            <person name="Sato R."/>
            <person name="Murakawa M."/>
            <person name="Ihara Y."/>
            <person name="Oshima-Yamada Y."/>
            <person name="Ohtaka K."/>
            <person name="Satoh M."/>
            <person name="Sonobe K."/>
            <person name="Ishii M."/>
            <person name="Ohtani R."/>
            <person name="Kanamori-Sato M."/>
            <person name="Honoki R."/>
            <person name="Miyazaki D."/>
            <person name="Mochizuki H."/>
            <person name="Umetsu J."/>
            <person name="Higashi K."/>
            <person name="Shibata D."/>
            <person name="Kamiya Y."/>
            <person name="Sato N."/>
            <person name="Nakamura Y."/>
            <person name="Tabata S."/>
            <person name="Ida S."/>
            <person name="Kurokawa K."/>
            <person name="Ohta H."/>
        </authorList>
    </citation>
    <scope>NUCLEOTIDE SEQUENCE [LARGE SCALE GENOMIC DNA]</scope>
    <source>
        <strain evidence="2 3">NIES-2285</strain>
    </source>
</reference>
<dbReference type="PANTHER" id="PTHR33099:SF7">
    <property type="entry name" value="MYND-TYPE DOMAIN-CONTAINING PROTEIN"/>
    <property type="match status" value="1"/>
</dbReference>
<keyword evidence="3" id="KW-1185">Reference proteome</keyword>
<dbReference type="Proteomes" id="UP000054558">
    <property type="component" value="Unassembled WGS sequence"/>
</dbReference>
<protein>
    <submittedName>
        <fullName evidence="2">Uncharacterized protein</fullName>
    </submittedName>
</protein>
<feature type="region of interest" description="Disordered" evidence="1">
    <location>
        <begin position="620"/>
        <end position="655"/>
    </location>
</feature>
<sequence length="700" mass="77914">MPVAPHNAALLPRVSPVARYKSILTATPTRRRIAYEMHGRTGHFQHILAESRIDGIRMPPAHRTAEKVGLAYCSQECEAIWSFCVIHTLKFFSLPGLEVPALGPISLPLLPYQAQQLAQVSPPAPFGRREATIYDDSVRKCRQLSPQEFRLAGPDWDSQVRQLTDERVKRDLRLPDTLKVVPSLYKCLLYEAGGFFTTHRDTEKEEGMFGTMVALPSAHSGGELVVRHANQKIVIDFGSMDLYRLHYAAFFADCQHELRPVRSGYRLALIYNLIAQGSTRVPLPADNTEAAEQVVKAIKTWSRDKSGPQKLVIPLAHQYSSKSLTFDSLRGTDMATIDVLLQAAKAPGAPPFHCNLGTLEKYEEGWEYERGWENSEYKPYDRIESTYSKLRDLVAVDKEKHKYDMLNFSRRELVPNDALDHRGWDKVQAGEDTGNQGVKQDRWYHQAAVILWLHRDHWEVISADNADTAVMEACSISDRLRARPGTFEPVGMRSGTLSPREASTVVVLKHGHVSLEDEISRALKALCPHSELLSEDCARKLAELIIQHGTQDHAEAFVSNYGGPHAPGEPVVAPLGAHFGWGGLHTPLLAALQRSFHPSNLARSFWLMLDIAPPLANREGAAQEEPPLATKYGTAAGLGPKSSTGGEEREDGLAAEASDWEHVDVCAAAVNWLTWRILWQRFAGEVSDYGYDLSKSASTT</sequence>
<gene>
    <name evidence="2" type="ORF">KFL_007750060</name>
</gene>
<dbReference type="Gene3D" id="2.60.120.620">
    <property type="entry name" value="q2cbj1_9rhob like domain"/>
    <property type="match status" value="1"/>
</dbReference>
<dbReference type="OrthoDB" id="542426at2759"/>
<dbReference type="AlphaFoldDB" id="A0A1Y1IKI9"/>
<dbReference type="EMBL" id="DF237724">
    <property type="protein sequence ID" value="GAQ91380.1"/>
    <property type="molecule type" value="Genomic_DNA"/>
</dbReference>
<evidence type="ECO:0000313" key="2">
    <source>
        <dbReference type="EMBL" id="GAQ91380.1"/>
    </source>
</evidence>
<dbReference type="OMA" id="GVINGME"/>
<dbReference type="PANTHER" id="PTHR33099">
    <property type="entry name" value="FE2OG DIOXYGENASE DOMAIN-CONTAINING PROTEIN"/>
    <property type="match status" value="1"/>
</dbReference>
<evidence type="ECO:0000256" key="1">
    <source>
        <dbReference type="SAM" id="MobiDB-lite"/>
    </source>
</evidence>
<organism evidence="2 3">
    <name type="scientific">Klebsormidium nitens</name>
    <name type="common">Green alga</name>
    <name type="synonym">Ulothrix nitens</name>
    <dbReference type="NCBI Taxonomy" id="105231"/>
    <lineage>
        <taxon>Eukaryota</taxon>
        <taxon>Viridiplantae</taxon>
        <taxon>Streptophyta</taxon>
        <taxon>Klebsormidiophyceae</taxon>
        <taxon>Klebsormidiales</taxon>
        <taxon>Klebsormidiaceae</taxon>
        <taxon>Klebsormidium</taxon>
    </lineage>
</organism>
<proteinExistence type="predicted"/>
<name>A0A1Y1IKI9_KLENI</name>
<evidence type="ECO:0000313" key="3">
    <source>
        <dbReference type="Proteomes" id="UP000054558"/>
    </source>
</evidence>